<sequence>MKSVLENYFSCIPALAIKLCIILLVVASLSHVTAAELEFEARLEALSQALEAQRIEHHIPGFAIAIVKDGEVVLSKGFGLANIEHNTPITPQSLFAIGSTTKAFTATIAGMLVDQEKMNWDDPLTDYLPYYTFVQNDKPVGITLRDTLSHRSGYARNDLLWVNGKVSSEQILKDATQAEKWAPFRKQFHYNNVMYLAAGTATASQSNPKSNWANQLTTRLLTPLNMLNTTLDLAQAKNSKHLATGYMWHDELGEHKVLPMRNLTNIGPAGAINSNVEDMANWLKFQLAKGEFQGKRLISENALLETHSPQIQMAKDIHYGLGWMLRNWQGQKVVEHGGNIDGFGAQVTLFPESNLGYVLLTNITATPLQQLSINLVANYLLAPALPTQNLTPPTNGDDFNQYIGEYTANFGPFKNTIFKVLLKDGKLAVDVPGQTIYALKSPNQQGKWLFELTDTIAVSFDKNQQGQIAALRMHQNGMDFELPKKGLPIIPEISAAELQKYLGSYYSKQLKSNSTAIIQNHRLAIDVPGQMVYELNLPNDNGEWTFRINPNMHVVFNQNADKQITSLSFYRDGKQNGEMPRVEDKNQTPLPSVKEILALRRTQAQKQALLKAGGILAKGTVIYAQAGISGTTQAQLMSDTHARYNLDFGKYGNVQTAITPSAAATQSSFSPFQQHNGKYLSQIQKSYPMLDLDWSSFYQSIEVLKRSELNNKPVYLVLLKNAEVPSVTAYIDTKNGDVLKIETKALVPTLGSLPYSLDFADYREVAGMRLPFKVTKKDNQAGKVIFKFDSFEVNREFDEAVFELSE</sequence>
<reference evidence="2 3" key="1">
    <citation type="submission" date="2022-01" db="EMBL/GenBank/DDBJ databases">
        <title>Paraglaciecola sp. G1-23.</title>
        <authorList>
            <person name="Jin M.S."/>
            <person name="Han D.M."/>
            <person name="Kim H.M."/>
            <person name="Jeon C.O."/>
        </authorList>
    </citation>
    <scope>NUCLEOTIDE SEQUENCE [LARGE SCALE GENOMIC DNA]</scope>
    <source>
        <strain evidence="2 3">G1-23</strain>
    </source>
</reference>
<dbReference type="Pfam" id="PF00144">
    <property type="entry name" value="Beta-lactamase"/>
    <property type="match status" value="1"/>
</dbReference>
<dbReference type="InterPro" id="IPR050491">
    <property type="entry name" value="AmpC-like"/>
</dbReference>
<feature type="domain" description="Beta-lactamase-related" evidence="1">
    <location>
        <begin position="49"/>
        <end position="366"/>
    </location>
</feature>
<organism evidence="2 3">
    <name type="scientific">Paraglaciecola algarum</name>
    <dbReference type="NCBI Taxonomy" id="3050085"/>
    <lineage>
        <taxon>Bacteria</taxon>
        <taxon>Pseudomonadati</taxon>
        <taxon>Pseudomonadota</taxon>
        <taxon>Gammaproteobacteria</taxon>
        <taxon>Alteromonadales</taxon>
        <taxon>Alteromonadaceae</taxon>
        <taxon>Paraglaciecola</taxon>
    </lineage>
</organism>
<dbReference type="GO" id="GO:0016787">
    <property type="term" value="F:hydrolase activity"/>
    <property type="evidence" value="ECO:0007669"/>
    <property type="project" value="UniProtKB-KW"/>
</dbReference>
<proteinExistence type="predicted"/>
<name>A0ABS9DAI1_9ALTE</name>
<dbReference type="InterPro" id="IPR012338">
    <property type="entry name" value="Beta-lactam/transpept-like"/>
</dbReference>
<dbReference type="PANTHER" id="PTHR46825">
    <property type="entry name" value="D-ALANYL-D-ALANINE-CARBOXYPEPTIDASE/ENDOPEPTIDASE AMPH"/>
    <property type="match status" value="1"/>
</dbReference>
<comment type="caution">
    <text evidence="2">The sequence shown here is derived from an EMBL/GenBank/DDBJ whole genome shotgun (WGS) entry which is preliminary data.</text>
</comment>
<evidence type="ECO:0000259" key="1">
    <source>
        <dbReference type="Pfam" id="PF00144"/>
    </source>
</evidence>
<accession>A0ABS9DAI1</accession>
<dbReference type="Gene3D" id="3.40.710.10">
    <property type="entry name" value="DD-peptidase/beta-lactamase superfamily"/>
    <property type="match status" value="1"/>
</dbReference>
<evidence type="ECO:0000313" key="2">
    <source>
        <dbReference type="EMBL" id="MCF2949759.1"/>
    </source>
</evidence>
<dbReference type="Gene3D" id="2.50.20.10">
    <property type="entry name" value="Lipoprotein localisation LolA/LolB/LppX"/>
    <property type="match status" value="1"/>
</dbReference>
<dbReference type="PANTHER" id="PTHR46825:SF15">
    <property type="entry name" value="BETA-LACTAMASE-RELATED DOMAIN-CONTAINING PROTEIN"/>
    <property type="match status" value="1"/>
</dbReference>
<evidence type="ECO:0000313" key="3">
    <source>
        <dbReference type="Proteomes" id="UP001521137"/>
    </source>
</evidence>
<protein>
    <submittedName>
        <fullName evidence="2">Serine hydrolase</fullName>
    </submittedName>
</protein>
<keyword evidence="2" id="KW-0378">Hydrolase</keyword>
<dbReference type="InterPro" id="IPR001466">
    <property type="entry name" value="Beta-lactam-related"/>
</dbReference>
<gene>
    <name evidence="2" type="ORF">L0668_16695</name>
</gene>
<keyword evidence="3" id="KW-1185">Reference proteome</keyword>
<dbReference type="Proteomes" id="UP001521137">
    <property type="component" value="Unassembled WGS sequence"/>
</dbReference>
<dbReference type="SUPFAM" id="SSF56601">
    <property type="entry name" value="beta-lactamase/transpeptidase-like"/>
    <property type="match status" value="1"/>
</dbReference>
<dbReference type="EMBL" id="JAKGAS010000010">
    <property type="protein sequence ID" value="MCF2949759.1"/>
    <property type="molecule type" value="Genomic_DNA"/>
</dbReference>